<evidence type="ECO:0000256" key="6">
    <source>
        <dbReference type="ARBA" id="ARBA00023134"/>
    </source>
</evidence>
<dbReference type="InterPro" id="IPR005835">
    <property type="entry name" value="NTP_transferase_dom"/>
</dbReference>
<sequence length="475" mass="51064">MIYPVILCGGSGTRLWPLSRKGFPKQFSRLTDPKQSLFEATLARLKGADFAEPLVVTGPDFRFLVAEQMQAAEATGQILLEPAARNTAPAILAAVLHLARKDPQALVLVAPSDHVIPDTAAFQTAVRSGVPAAEAGQIVTFGITPTAPETGYGWLECAGAGSKGPVPLKRFVEKPDAARAAEMLAAGHFLWNAGIFLFRADVLRKAFEDHAPQMIVPVENALSDAVTDLDFLRLAATPWEAVAADSIDYAVMERADNLTVVPFSAGWNDLGSWSAVADEMAGDSNGVVAFGAVTAIDCKDSLLRSEAPGLELVGIGLDNLIAVAMPDAVLVADRSRAQDVKLAVDTLRARGVRQAEKFAQDQRPWGHFETLALGERFQVKRIVVKPGAALSLQSHVHRAEHWIVVSGTARITVGEEVRLVTENQSIYVPLGAKHRLENPGKVPMVLIEVQTGTYLGEDDIIRYEDLYARGQGEKG</sequence>
<feature type="domain" description="MannoseP isomerase/GMP-like beta-helix" evidence="11">
    <location>
        <begin position="293"/>
        <end position="347"/>
    </location>
</feature>
<comment type="similarity">
    <text evidence="1 8">Belongs to the mannose-6-phosphate isomerase type 2 family.</text>
</comment>
<dbReference type="FunFam" id="2.60.120.10:FF:000032">
    <property type="entry name" value="Mannose-1-phosphate guanylyltransferase/mannose-6-phosphate isomerase"/>
    <property type="match status" value="1"/>
</dbReference>
<keyword evidence="13" id="KW-1185">Reference proteome</keyword>
<dbReference type="Gene3D" id="3.90.550.10">
    <property type="entry name" value="Spore Coat Polysaccharide Biosynthesis Protein SpsA, Chain A"/>
    <property type="match status" value="1"/>
</dbReference>
<dbReference type="CDD" id="cd02509">
    <property type="entry name" value="GDP-M1P_Guanylyltransferase"/>
    <property type="match status" value="1"/>
</dbReference>
<evidence type="ECO:0000313" key="12">
    <source>
        <dbReference type="EMBL" id="RRH71156.1"/>
    </source>
</evidence>
<evidence type="ECO:0000259" key="10">
    <source>
        <dbReference type="Pfam" id="PF01050"/>
    </source>
</evidence>
<dbReference type="GO" id="GO:0009298">
    <property type="term" value="P:GDP-mannose biosynthetic process"/>
    <property type="evidence" value="ECO:0007669"/>
    <property type="project" value="TreeGrafter"/>
</dbReference>
<dbReference type="AlphaFoldDB" id="A0A3P3DC04"/>
<dbReference type="Pfam" id="PF22640">
    <property type="entry name" value="ManC_GMP_beta-helix"/>
    <property type="match status" value="1"/>
</dbReference>
<feature type="domain" description="Mannose-6-phosphate isomerase type II C-terminal" evidence="10">
    <location>
        <begin position="356"/>
        <end position="465"/>
    </location>
</feature>
<dbReference type="RefSeq" id="WP_124966303.1">
    <property type="nucleotide sequence ID" value="NZ_RRAZ01000032.1"/>
</dbReference>
<dbReference type="PANTHER" id="PTHR46390:SF1">
    <property type="entry name" value="MANNOSE-1-PHOSPHATE GUANYLYLTRANSFERASE"/>
    <property type="match status" value="1"/>
</dbReference>
<comment type="catalytic activity">
    <reaction evidence="7">
        <text>alpha-D-mannose 1-phosphate + GTP + H(+) = GDP-alpha-D-mannose + diphosphate</text>
        <dbReference type="Rhea" id="RHEA:15229"/>
        <dbReference type="ChEBI" id="CHEBI:15378"/>
        <dbReference type="ChEBI" id="CHEBI:33019"/>
        <dbReference type="ChEBI" id="CHEBI:37565"/>
        <dbReference type="ChEBI" id="CHEBI:57527"/>
        <dbReference type="ChEBI" id="CHEBI:58409"/>
        <dbReference type="EC" id="2.7.7.13"/>
    </reaction>
</comment>
<gene>
    <name evidence="12" type="ORF">EG244_16610</name>
</gene>
<dbReference type="InterPro" id="IPR001538">
    <property type="entry name" value="Man6P_isomerase-2_C"/>
</dbReference>
<evidence type="ECO:0000313" key="13">
    <source>
        <dbReference type="Proteomes" id="UP000282125"/>
    </source>
</evidence>
<evidence type="ECO:0000256" key="3">
    <source>
        <dbReference type="ARBA" id="ARBA00022679"/>
    </source>
</evidence>
<dbReference type="InterPro" id="IPR049577">
    <property type="entry name" value="GMPP_N"/>
</dbReference>
<proteinExistence type="inferred from homology"/>
<feature type="domain" description="Nucleotidyl transferase" evidence="9">
    <location>
        <begin position="4"/>
        <end position="281"/>
    </location>
</feature>
<evidence type="ECO:0000256" key="7">
    <source>
        <dbReference type="ARBA" id="ARBA00047343"/>
    </source>
</evidence>
<dbReference type="CDD" id="cd02213">
    <property type="entry name" value="cupin_PMI_typeII_C"/>
    <property type="match status" value="1"/>
</dbReference>
<keyword evidence="4 12" id="KW-0548">Nucleotidyltransferase</keyword>
<keyword evidence="3 12" id="KW-0808">Transferase</keyword>
<keyword evidence="6" id="KW-0342">GTP-binding</keyword>
<dbReference type="GO" id="GO:0016853">
    <property type="term" value="F:isomerase activity"/>
    <property type="evidence" value="ECO:0007669"/>
    <property type="project" value="UniProtKB-KW"/>
</dbReference>
<keyword evidence="12" id="KW-0413">Isomerase</keyword>
<dbReference type="EMBL" id="RRAZ01000032">
    <property type="protein sequence ID" value="RRH71156.1"/>
    <property type="molecule type" value="Genomic_DNA"/>
</dbReference>
<evidence type="ECO:0000256" key="2">
    <source>
        <dbReference type="ARBA" id="ARBA00012387"/>
    </source>
</evidence>
<dbReference type="OrthoDB" id="9806359at2"/>
<keyword evidence="5" id="KW-0547">Nucleotide-binding</keyword>
<dbReference type="InterPro" id="IPR011051">
    <property type="entry name" value="RmlC_Cupin_sf"/>
</dbReference>
<dbReference type="InterPro" id="IPR014710">
    <property type="entry name" value="RmlC-like_jellyroll"/>
</dbReference>
<dbReference type="InterPro" id="IPR051161">
    <property type="entry name" value="Mannose-6P_isomerase_type2"/>
</dbReference>
<evidence type="ECO:0000256" key="1">
    <source>
        <dbReference type="ARBA" id="ARBA00006115"/>
    </source>
</evidence>
<reference evidence="12 13" key="1">
    <citation type="submission" date="2018-11" db="EMBL/GenBank/DDBJ databases">
        <title>Gemmobacter sp. nov., YIM 102744-1 draft genome.</title>
        <authorList>
            <person name="Li G."/>
            <person name="Jiang Y."/>
        </authorList>
    </citation>
    <scope>NUCLEOTIDE SEQUENCE [LARGE SCALE GENOMIC DNA]</scope>
    <source>
        <strain evidence="12 13">YIM 102744-1</strain>
    </source>
</reference>
<dbReference type="Proteomes" id="UP000282125">
    <property type="component" value="Unassembled WGS sequence"/>
</dbReference>
<evidence type="ECO:0000256" key="8">
    <source>
        <dbReference type="RuleBase" id="RU004190"/>
    </source>
</evidence>
<evidence type="ECO:0000259" key="11">
    <source>
        <dbReference type="Pfam" id="PF22640"/>
    </source>
</evidence>
<accession>A0A3P3DC04</accession>
<dbReference type="Pfam" id="PF01050">
    <property type="entry name" value="MannoseP_isomer"/>
    <property type="match status" value="1"/>
</dbReference>
<organism evidence="12 13">
    <name type="scientific">Falsigemmobacter faecalis</name>
    <dbReference type="NCBI Taxonomy" id="2488730"/>
    <lineage>
        <taxon>Bacteria</taxon>
        <taxon>Pseudomonadati</taxon>
        <taxon>Pseudomonadota</taxon>
        <taxon>Alphaproteobacteria</taxon>
        <taxon>Rhodobacterales</taxon>
        <taxon>Paracoccaceae</taxon>
        <taxon>Falsigemmobacter</taxon>
    </lineage>
</organism>
<comment type="caution">
    <text evidence="12">The sequence shown here is derived from an EMBL/GenBank/DDBJ whole genome shotgun (WGS) entry which is preliminary data.</text>
</comment>
<dbReference type="GO" id="GO:0004475">
    <property type="term" value="F:mannose-1-phosphate guanylyltransferase (GTP) activity"/>
    <property type="evidence" value="ECO:0007669"/>
    <property type="project" value="UniProtKB-EC"/>
</dbReference>
<dbReference type="InterPro" id="IPR029044">
    <property type="entry name" value="Nucleotide-diphossugar_trans"/>
</dbReference>
<dbReference type="Gene3D" id="2.60.120.10">
    <property type="entry name" value="Jelly Rolls"/>
    <property type="match status" value="1"/>
</dbReference>
<protein>
    <recommendedName>
        <fullName evidence="2">mannose-1-phosphate guanylyltransferase</fullName>
        <ecNumber evidence="2">2.7.7.13</ecNumber>
    </recommendedName>
</protein>
<dbReference type="SUPFAM" id="SSF51182">
    <property type="entry name" value="RmlC-like cupins"/>
    <property type="match status" value="1"/>
</dbReference>
<evidence type="ECO:0000259" key="9">
    <source>
        <dbReference type="Pfam" id="PF00483"/>
    </source>
</evidence>
<dbReference type="InterPro" id="IPR006375">
    <property type="entry name" value="Man1P_GuaTrfase/Man6P_Isoase"/>
</dbReference>
<dbReference type="NCBIfam" id="TIGR01479">
    <property type="entry name" value="GMP_PMI"/>
    <property type="match status" value="1"/>
</dbReference>
<name>A0A3P3DC04_9RHOB</name>
<evidence type="ECO:0000256" key="4">
    <source>
        <dbReference type="ARBA" id="ARBA00022695"/>
    </source>
</evidence>
<dbReference type="Pfam" id="PF00483">
    <property type="entry name" value="NTP_transferase"/>
    <property type="match status" value="1"/>
</dbReference>
<dbReference type="GO" id="GO:0000271">
    <property type="term" value="P:polysaccharide biosynthetic process"/>
    <property type="evidence" value="ECO:0007669"/>
    <property type="project" value="InterPro"/>
</dbReference>
<dbReference type="SUPFAM" id="SSF53448">
    <property type="entry name" value="Nucleotide-diphospho-sugar transferases"/>
    <property type="match status" value="1"/>
</dbReference>
<dbReference type="GO" id="GO:0005525">
    <property type="term" value="F:GTP binding"/>
    <property type="evidence" value="ECO:0007669"/>
    <property type="project" value="UniProtKB-KW"/>
</dbReference>
<dbReference type="EC" id="2.7.7.13" evidence="2"/>
<dbReference type="PANTHER" id="PTHR46390">
    <property type="entry name" value="MANNOSE-1-PHOSPHATE GUANYLYLTRANSFERASE"/>
    <property type="match status" value="1"/>
</dbReference>
<evidence type="ECO:0000256" key="5">
    <source>
        <dbReference type="ARBA" id="ARBA00022741"/>
    </source>
</evidence>
<dbReference type="InterPro" id="IPR054566">
    <property type="entry name" value="ManC/GMP-like_b-helix"/>
</dbReference>